<organism evidence="2 3">
    <name type="scientific">Alternaria dauci</name>
    <dbReference type="NCBI Taxonomy" id="48095"/>
    <lineage>
        <taxon>Eukaryota</taxon>
        <taxon>Fungi</taxon>
        <taxon>Dikarya</taxon>
        <taxon>Ascomycota</taxon>
        <taxon>Pezizomycotina</taxon>
        <taxon>Dothideomycetes</taxon>
        <taxon>Pleosporomycetidae</taxon>
        <taxon>Pleosporales</taxon>
        <taxon>Pleosporineae</taxon>
        <taxon>Pleosporaceae</taxon>
        <taxon>Alternaria</taxon>
        <taxon>Alternaria sect. Porri</taxon>
    </lineage>
</organism>
<dbReference type="RefSeq" id="XP_069311837.1">
    <property type="nucleotide sequence ID" value="XM_069446904.1"/>
</dbReference>
<gene>
    <name evidence="2" type="ORF">ACET3X_001595</name>
</gene>
<reference evidence="2 3" key="1">
    <citation type="submission" date="2024-09" db="EMBL/GenBank/DDBJ databases">
        <title>T2T genomes of carrot and Alternaria dauci and their utility for understanding host-pathogen interaction during carrot leaf blight disease.</title>
        <authorList>
            <person name="Liu W."/>
            <person name="Xu S."/>
            <person name="Ou C."/>
            <person name="Liu X."/>
            <person name="Zhuang F."/>
            <person name="Deng X.W."/>
        </authorList>
    </citation>
    <scope>NUCLEOTIDE SEQUENCE [LARGE SCALE GENOMIC DNA]</scope>
    <source>
        <strain evidence="2 3">A2016</strain>
    </source>
</reference>
<dbReference type="EMBL" id="JBHGVX010000001">
    <property type="protein sequence ID" value="KAL1801253.1"/>
    <property type="molecule type" value="Genomic_DNA"/>
</dbReference>
<protein>
    <submittedName>
        <fullName evidence="2">Uncharacterized protein</fullName>
    </submittedName>
</protein>
<evidence type="ECO:0000256" key="1">
    <source>
        <dbReference type="SAM" id="MobiDB-lite"/>
    </source>
</evidence>
<proteinExistence type="predicted"/>
<dbReference type="Proteomes" id="UP001578633">
    <property type="component" value="Chromosome 1"/>
</dbReference>
<feature type="region of interest" description="Disordered" evidence="1">
    <location>
        <begin position="237"/>
        <end position="258"/>
    </location>
</feature>
<accession>A0ABR3UYU9</accession>
<evidence type="ECO:0000313" key="2">
    <source>
        <dbReference type="EMBL" id="KAL1801253.1"/>
    </source>
</evidence>
<comment type="caution">
    <text evidence="2">The sequence shown here is derived from an EMBL/GenBank/DDBJ whole genome shotgun (WGS) entry which is preliminary data.</text>
</comment>
<feature type="region of interest" description="Disordered" evidence="1">
    <location>
        <begin position="22"/>
        <end position="66"/>
    </location>
</feature>
<feature type="compositionally biased region" description="Basic and acidic residues" evidence="1">
    <location>
        <begin position="26"/>
        <end position="40"/>
    </location>
</feature>
<feature type="compositionally biased region" description="Low complexity" evidence="1">
    <location>
        <begin position="335"/>
        <end position="352"/>
    </location>
</feature>
<keyword evidence="3" id="KW-1185">Reference proteome</keyword>
<evidence type="ECO:0000313" key="3">
    <source>
        <dbReference type="Proteomes" id="UP001578633"/>
    </source>
</evidence>
<name>A0ABR3UYU9_9PLEO</name>
<feature type="region of interest" description="Disordered" evidence="1">
    <location>
        <begin position="330"/>
        <end position="366"/>
    </location>
</feature>
<sequence length="423" mass="46482">MATPNSTTNVADKKMKVLKDHKKVQKEKTLAKRTAAAEKVKAKRTPPAPVAVVAAKTAPEQEERTDDMEIAPITKTAAEFESLERIAPEQPLDIVAHRKALEAALYAGMETPRQMLVRCKYTPSVDTENYPSDKYEVAHRTYGAYDHELGWFKPTLKCLDDNCFEITPIITGLTEDNLKAPTKTTSSFTLERLFDLVKNAGQTKVGTLSSSASVAPDSSEAVEYDAIIVNLAREGRPPRGPVTMGHMSSASGARVNKKPVEARTLDSVENEMRLASDKRSSNATALVDPAIISYKAEGQALVVADEHAHMARLSAEARSDDHDMLTMLTEFSNMSPRSLSSTSSRRSRTSSPVEPQRTHTPLTHYSASPPPQLPVWFIPYIIPSNVNPYSGGWYGPGVQMNTYTGGPYHQPISPQYYAPTYTQ</sequence>
<dbReference type="GeneID" id="96081917"/>